<name>A0A913ZJ93_PATMI</name>
<protein>
    <recommendedName>
        <fullName evidence="4">F-box domain-containing protein</fullName>
    </recommendedName>
</protein>
<dbReference type="GeneID" id="119724744"/>
<evidence type="ECO:0000256" key="2">
    <source>
        <dbReference type="ARBA" id="ARBA00022737"/>
    </source>
</evidence>
<dbReference type="InterPro" id="IPR042627">
    <property type="entry name" value="FBXW2"/>
</dbReference>
<dbReference type="PROSITE" id="PS50181">
    <property type="entry name" value="FBOX"/>
    <property type="match status" value="1"/>
</dbReference>
<dbReference type="PANTHER" id="PTHR44436:SF1">
    <property type="entry name" value="F-BOX_WD REPEAT-CONTAINING PROTEIN 2"/>
    <property type="match status" value="1"/>
</dbReference>
<feature type="repeat" description="WD" evidence="3">
    <location>
        <begin position="152"/>
        <end position="191"/>
    </location>
</feature>
<dbReference type="OrthoDB" id="538223at2759"/>
<dbReference type="PANTHER" id="PTHR44436">
    <property type="entry name" value="F-BOX/WD REPEAT-CONTAINING PROTEIN 2"/>
    <property type="match status" value="1"/>
</dbReference>
<dbReference type="PROSITE" id="PS00678">
    <property type="entry name" value="WD_REPEATS_1"/>
    <property type="match status" value="1"/>
</dbReference>
<dbReference type="InterPro" id="IPR020472">
    <property type="entry name" value="WD40_PAC1"/>
</dbReference>
<reference evidence="5" key="1">
    <citation type="submission" date="2022-11" db="UniProtKB">
        <authorList>
            <consortium name="EnsemblMetazoa"/>
        </authorList>
    </citation>
    <scope>IDENTIFICATION</scope>
</reference>
<evidence type="ECO:0000256" key="1">
    <source>
        <dbReference type="ARBA" id="ARBA00022574"/>
    </source>
</evidence>
<dbReference type="SUPFAM" id="SSF50978">
    <property type="entry name" value="WD40 repeat-like"/>
    <property type="match status" value="1"/>
</dbReference>
<organism evidence="5 6">
    <name type="scientific">Patiria miniata</name>
    <name type="common">Bat star</name>
    <name type="synonym">Asterina miniata</name>
    <dbReference type="NCBI Taxonomy" id="46514"/>
    <lineage>
        <taxon>Eukaryota</taxon>
        <taxon>Metazoa</taxon>
        <taxon>Echinodermata</taxon>
        <taxon>Eleutherozoa</taxon>
        <taxon>Asterozoa</taxon>
        <taxon>Asteroidea</taxon>
        <taxon>Valvatacea</taxon>
        <taxon>Valvatida</taxon>
        <taxon>Asterinidae</taxon>
        <taxon>Patiria</taxon>
    </lineage>
</organism>
<dbReference type="OMA" id="TIACWDW"/>
<dbReference type="InterPro" id="IPR001680">
    <property type="entry name" value="WD40_rpt"/>
</dbReference>
<dbReference type="RefSeq" id="XP_038051867.1">
    <property type="nucleotide sequence ID" value="XM_038195939.1"/>
</dbReference>
<feature type="domain" description="F-box" evidence="4">
    <location>
        <begin position="58"/>
        <end position="105"/>
    </location>
</feature>
<evidence type="ECO:0000313" key="6">
    <source>
        <dbReference type="Proteomes" id="UP000887568"/>
    </source>
</evidence>
<dbReference type="CTD" id="26190"/>
<accession>A0A913ZJ93</accession>
<dbReference type="Gene3D" id="2.130.10.10">
    <property type="entry name" value="YVTN repeat-like/Quinoprotein amine dehydrogenase"/>
    <property type="match status" value="1"/>
</dbReference>
<dbReference type="InterPro" id="IPR001810">
    <property type="entry name" value="F-box_dom"/>
</dbReference>
<dbReference type="Pfam" id="PF00400">
    <property type="entry name" value="WD40"/>
    <property type="match status" value="3"/>
</dbReference>
<evidence type="ECO:0000259" key="4">
    <source>
        <dbReference type="PROSITE" id="PS50181"/>
    </source>
</evidence>
<keyword evidence="1 3" id="KW-0853">WD repeat</keyword>
<dbReference type="Proteomes" id="UP000887568">
    <property type="component" value="Unplaced"/>
</dbReference>
<proteinExistence type="predicted"/>
<dbReference type="AlphaFoldDB" id="A0A913ZJ93"/>
<feature type="repeat" description="WD" evidence="3">
    <location>
        <begin position="230"/>
        <end position="271"/>
    </location>
</feature>
<dbReference type="SMART" id="SM00320">
    <property type="entry name" value="WD40"/>
    <property type="match status" value="4"/>
</dbReference>
<keyword evidence="6" id="KW-1185">Reference proteome</keyword>
<dbReference type="SMART" id="SM00256">
    <property type="entry name" value="FBOX"/>
    <property type="match status" value="1"/>
</dbReference>
<dbReference type="InterPro" id="IPR019775">
    <property type="entry name" value="WD40_repeat_CS"/>
</dbReference>
<dbReference type="EnsemblMetazoa" id="XM_038195939.1">
    <property type="protein sequence ID" value="XP_038051867.1"/>
    <property type="gene ID" value="LOC119724744"/>
</dbReference>
<evidence type="ECO:0000256" key="3">
    <source>
        <dbReference type="PROSITE-ProRule" id="PRU00221"/>
    </source>
</evidence>
<dbReference type="SUPFAM" id="SSF81383">
    <property type="entry name" value="F-box domain"/>
    <property type="match status" value="1"/>
</dbReference>
<dbReference type="InterPro" id="IPR036047">
    <property type="entry name" value="F-box-like_dom_sf"/>
</dbReference>
<keyword evidence="2" id="KW-0677">Repeat</keyword>
<evidence type="ECO:0000313" key="5">
    <source>
        <dbReference type="EnsemblMetazoa" id="XP_038051867.1"/>
    </source>
</evidence>
<dbReference type="Pfam" id="PF12937">
    <property type="entry name" value="F-box-like"/>
    <property type="match status" value="1"/>
</dbReference>
<dbReference type="InterPro" id="IPR015943">
    <property type="entry name" value="WD40/YVTN_repeat-like_dom_sf"/>
</dbReference>
<dbReference type="PRINTS" id="PR00320">
    <property type="entry name" value="GPROTEINBRPT"/>
</dbReference>
<dbReference type="CDD" id="cd22131">
    <property type="entry name" value="F-box_FBXW2"/>
    <property type="match status" value="1"/>
</dbReference>
<dbReference type="InterPro" id="IPR036322">
    <property type="entry name" value="WD40_repeat_dom_sf"/>
</dbReference>
<dbReference type="PROSITE" id="PS50082">
    <property type="entry name" value="WD_REPEATS_2"/>
    <property type="match status" value="2"/>
</dbReference>
<dbReference type="Gene3D" id="1.20.1280.50">
    <property type="match status" value="1"/>
</dbReference>
<sequence length="471" mass="52968">MNKMDCDKFNVWRDQLVKTFESDLDDEQRCGTLDHLIAACGAKQLGHLATKLEGLVKRDFLHLLPAELGNYLLAWLDAETLCRCCLVNRHWNKMVNGCAAAWQNACCRLGLNPAEREQRFDQNGVDWKVTYRDFALRLRQLREGCAFDSVTLQGHSARVYALHYRDGKLASGSDDLTARLWDVTTGQCLKVLQTHTCADIKFDDNKLITASFDNTIACWDWDTGTRLQRFSGHCGAVFSIDYSDRLDLLVSGSADTTVKLWCLSDGALLNTLQGHSEWVTQVILREACVESDTFTSGEPVLLTMDKAEIKVWSLKHSAESQCVKTLTSPSNMAVHSQTFLPRLQFDGTHVSCASDVGILVWNFQTFELRKLIPYTDSSNLILLGLGSAFTFVLDHQYLRLLNTHTHETVSSWRLPAYRRSKRGSNFVAGAVRWLNGLGLDAEVGLVFATSMSDHSLHVVRWRQPAAGKQDR</sequence>
<dbReference type="PROSITE" id="PS50294">
    <property type="entry name" value="WD_REPEATS_REGION"/>
    <property type="match status" value="2"/>
</dbReference>